<comment type="function">
    <text evidence="4 5">This protein binds to 23S rRNA in the presence of protein L20.</text>
</comment>
<dbReference type="GO" id="GO:0005840">
    <property type="term" value="C:ribosome"/>
    <property type="evidence" value="ECO:0007669"/>
    <property type="project" value="UniProtKB-KW"/>
</dbReference>
<sequence length="106" mass="11991">MFAVIETGGKQYLVKTGQVLKVEKLEAEPGKPFVFDKVLLLANDDGTDVEIGTPYLEGVSISADIEEQGRSSKIRVVKYKRKVRYKRVIGHRQHFTKIKVTDKKAK</sequence>
<evidence type="ECO:0000256" key="3">
    <source>
        <dbReference type="ARBA" id="ARBA00023274"/>
    </source>
</evidence>
<dbReference type="AlphaFoldDB" id="A0A1F6LKY6"/>
<dbReference type="HAMAP" id="MF_01363">
    <property type="entry name" value="Ribosomal_bL21"/>
    <property type="match status" value="1"/>
</dbReference>
<dbReference type="NCBIfam" id="TIGR00061">
    <property type="entry name" value="L21"/>
    <property type="match status" value="1"/>
</dbReference>
<keyword evidence="4 5" id="KW-0699">rRNA-binding</keyword>
<dbReference type="GO" id="GO:0006412">
    <property type="term" value="P:translation"/>
    <property type="evidence" value="ECO:0007669"/>
    <property type="project" value="UniProtKB-UniRule"/>
</dbReference>
<dbReference type="Pfam" id="PF00829">
    <property type="entry name" value="Ribosomal_L21p"/>
    <property type="match status" value="1"/>
</dbReference>
<name>A0A1F6LKY6_9BACT</name>
<dbReference type="GO" id="GO:0005737">
    <property type="term" value="C:cytoplasm"/>
    <property type="evidence" value="ECO:0007669"/>
    <property type="project" value="UniProtKB-ARBA"/>
</dbReference>
<evidence type="ECO:0000313" key="6">
    <source>
        <dbReference type="EMBL" id="OGH60052.1"/>
    </source>
</evidence>
<dbReference type="InterPro" id="IPR028909">
    <property type="entry name" value="bL21-like"/>
</dbReference>
<evidence type="ECO:0000256" key="4">
    <source>
        <dbReference type="HAMAP-Rule" id="MF_01363"/>
    </source>
</evidence>
<dbReference type="InterPro" id="IPR036164">
    <property type="entry name" value="bL21-like_sf"/>
</dbReference>
<evidence type="ECO:0000256" key="5">
    <source>
        <dbReference type="RuleBase" id="RU000562"/>
    </source>
</evidence>
<keyword evidence="2 4" id="KW-0689">Ribosomal protein</keyword>
<dbReference type="PANTHER" id="PTHR21349">
    <property type="entry name" value="50S RIBOSOMAL PROTEIN L21"/>
    <property type="match status" value="1"/>
</dbReference>
<keyword evidence="3 4" id="KW-0687">Ribonucleoprotein</keyword>
<evidence type="ECO:0000256" key="2">
    <source>
        <dbReference type="ARBA" id="ARBA00022980"/>
    </source>
</evidence>
<dbReference type="EMBL" id="MFPS01000003">
    <property type="protein sequence ID" value="OGH60052.1"/>
    <property type="molecule type" value="Genomic_DNA"/>
</dbReference>
<gene>
    <name evidence="4" type="primary">rplU</name>
    <name evidence="6" type="ORF">A2725_00170</name>
</gene>
<dbReference type="InterPro" id="IPR001787">
    <property type="entry name" value="Ribosomal_bL21"/>
</dbReference>
<comment type="subunit">
    <text evidence="4">Part of the 50S ribosomal subunit. Contacts protein L20.</text>
</comment>
<comment type="similarity">
    <text evidence="1 4 5">Belongs to the bacterial ribosomal protein bL21 family.</text>
</comment>
<dbReference type="GO" id="GO:0003735">
    <property type="term" value="F:structural constituent of ribosome"/>
    <property type="evidence" value="ECO:0007669"/>
    <property type="project" value="InterPro"/>
</dbReference>
<dbReference type="SUPFAM" id="SSF141091">
    <property type="entry name" value="L21p-like"/>
    <property type="match status" value="1"/>
</dbReference>
<dbReference type="GO" id="GO:1990904">
    <property type="term" value="C:ribonucleoprotein complex"/>
    <property type="evidence" value="ECO:0007669"/>
    <property type="project" value="UniProtKB-KW"/>
</dbReference>
<dbReference type="GO" id="GO:0019843">
    <property type="term" value="F:rRNA binding"/>
    <property type="evidence" value="ECO:0007669"/>
    <property type="project" value="UniProtKB-UniRule"/>
</dbReference>
<dbReference type="PANTHER" id="PTHR21349:SF0">
    <property type="entry name" value="LARGE RIBOSOMAL SUBUNIT PROTEIN BL21M"/>
    <property type="match status" value="1"/>
</dbReference>
<organism evidence="6 7">
    <name type="scientific">Candidatus Magasanikbacteria bacterium RIFCSPHIGHO2_01_FULL_33_34</name>
    <dbReference type="NCBI Taxonomy" id="1798671"/>
    <lineage>
        <taxon>Bacteria</taxon>
        <taxon>Candidatus Magasanikiibacteriota</taxon>
    </lineage>
</organism>
<reference evidence="6 7" key="1">
    <citation type="journal article" date="2016" name="Nat. Commun.">
        <title>Thousands of microbial genomes shed light on interconnected biogeochemical processes in an aquifer system.</title>
        <authorList>
            <person name="Anantharaman K."/>
            <person name="Brown C.T."/>
            <person name="Hug L.A."/>
            <person name="Sharon I."/>
            <person name="Castelle C.J."/>
            <person name="Probst A.J."/>
            <person name="Thomas B.C."/>
            <person name="Singh A."/>
            <person name="Wilkins M.J."/>
            <person name="Karaoz U."/>
            <person name="Brodie E.L."/>
            <person name="Williams K.H."/>
            <person name="Hubbard S.S."/>
            <person name="Banfield J.F."/>
        </authorList>
    </citation>
    <scope>NUCLEOTIDE SEQUENCE [LARGE SCALE GENOMIC DNA]</scope>
</reference>
<keyword evidence="4 5" id="KW-0694">RNA-binding</keyword>
<dbReference type="Proteomes" id="UP000177067">
    <property type="component" value="Unassembled WGS sequence"/>
</dbReference>
<comment type="caution">
    <text evidence="6">The sequence shown here is derived from an EMBL/GenBank/DDBJ whole genome shotgun (WGS) entry which is preliminary data.</text>
</comment>
<evidence type="ECO:0000256" key="1">
    <source>
        <dbReference type="ARBA" id="ARBA00008563"/>
    </source>
</evidence>
<evidence type="ECO:0000313" key="7">
    <source>
        <dbReference type="Proteomes" id="UP000177067"/>
    </source>
</evidence>
<protein>
    <recommendedName>
        <fullName evidence="4">Large ribosomal subunit protein bL21</fullName>
    </recommendedName>
</protein>
<proteinExistence type="inferred from homology"/>
<accession>A0A1F6LKY6</accession>